<dbReference type="Proteomes" id="UP000805649">
    <property type="component" value="Unassembled WGS sequence"/>
</dbReference>
<sequence>MGNVVETSKEASLHFITTARFTVIDAFHACIETTGLGRTTTAMATSFTQFPHLPLEIRLMIWKETFPGPRVFEIASRETTAKSNGRYRTFPLLYPVGGKSAWLECDYNSRDEDSKPLDKCTSPAALWVNQESRACCLKSFVRIENTRLDSSGFFINLRDDTLRLGQDDGRKTITKLKTCYGDQLRQIQNMILCEDDFEKQLKYLVAFSGLKLLQVMLENYENINEPTTVAEYHEAAKRLRTEIDATVEE</sequence>
<accession>A0ACC3YXN3</accession>
<comment type="caution">
    <text evidence="1">The sequence shown here is derived from an EMBL/GenBank/DDBJ whole genome shotgun (WGS) entry which is preliminary data.</text>
</comment>
<evidence type="ECO:0000313" key="1">
    <source>
        <dbReference type="EMBL" id="KAL0936718.1"/>
    </source>
</evidence>
<gene>
    <name evidence="1" type="ORF">CTRU02_208933</name>
</gene>
<proteinExistence type="predicted"/>
<dbReference type="EMBL" id="VUJX02000005">
    <property type="protein sequence ID" value="KAL0936718.1"/>
    <property type="molecule type" value="Genomic_DNA"/>
</dbReference>
<protein>
    <submittedName>
        <fullName evidence="1">Uncharacterized protein</fullName>
    </submittedName>
</protein>
<name>A0ACC3YXN3_COLTU</name>
<evidence type="ECO:0000313" key="2">
    <source>
        <dbReference type="Proteomes" id="UP000805649"/>
    </source>
</evidence>
<keyword evidence="2" id="KW-1185">Reference proteome</keyword>
<reference evidence="1 2" key="1">
    <citation type="journal article" date="2020" name="Phytopathology">
        <title>Genome Sequence Resources of Colletotrichum truncatum, C. plurivorum, C. musicola, and C. sojae: Four Species Pathogenic to Soybean (Glycine max).</title>
        <authorList>
            <person name="Rogerio F."/>
            <person name="Boufleur T.R."/>
            <person name="Ciampi-Guillardi M."/>
            <person name="Sukno S.A."/>
            <person name="Thon M.R."/>
            <person name="Massola Junior N.S."/>
            <person name="Baroncelli R."/>
        </authorList>
    </citation>
    <scope>NUCLEOTIDE SEQUENCE [LARGE SCALE GENOMIC DNA]</scope>
    <source>
        <strain evidence="1 2">CMES1059</strain>
    </source>
</reference>
<organism evidence="1 2">
    <name type="scientific">Colletotrichum truncatum</name>
    <name type="common">Anthracnose fungus</name>
    <name type="synonym">Colletotrichum capsici</name>
    <dbReference type="NCBI Taxonomy" id="5467"/>
    <lineage>
        <taxon>Eukaryota</taxon>
        <taxon>Fungi</taxon>
        <taxon>Dikarya</taxon>
        <taxon>Ascomycota</taxon>
        <taxon>Pezizomycotina</taxon>
        <taxon>Sordariomycetes</taxon>
        <taxon>Hypocreomycetidae</taxon>
        <taxon>Glomerellales</taxon>
        <taxon>Glomerellaceae</taxon>
        <taxon>Colletotrichum</taxon>
        <taxon>Colletotrichum truncatum species complex</taxon>
    </lineage>
</organism>